<dbReference type="GO" id="GO:0004175">
    <property type="term" value="F:endopeptidase activity"/>
    <property type="evidence" value="ECO:0007669"/>
    <property type="project" value="TreeGrafter"/>
</dbReference>
<dbReference type="Pfam" id="PF17804">
    <property type="entry name" value="TSP_NTD"/>
    <property type="match status" value="1"/>
</dbReference>
<dbReference type="OrthoDB" id="9812068at2"/>
<keyword evidence="3" id="KW-0378">Hydrolase</keyword>
<dbReference type="GO" id="GO:0006508">
    <property type="term" value="P:proteolysis"/>
    <property type="evidence" value="ECO:0007669"/>
    <property type="project" value="UniProtKB-KW"/>
</dbReference>
<evidence type="ECO:0000256" key="1">
    <source>
        <dbReference type="ARBA" id="ARBA00009179"/>
    </source>
</evidence>
<dbReference type="InterPro" id="IPR036034">
    <property type="entry name" value="PDZ_sf"/>
</dbReference>
<evidence type="ECO:0000256" key="2">
    <source>
        <dbReference type="ARBA" id="ARBA00022670"/>
    </source>
</evidence>
<evidence type="ECO:0000256" key="3">
    <source>
        <dbReference type="ARBA" id="ARBA00022801"/>
    </source>
</evidence>
<dbReference type="InterPro" id="IPR004447">
    <property type="entry name" value="Peptidase_S41A"/>
</dbReference>
<dbReference type="CDD" id="cd07560">
    <property type="entry name" value="Peptidase_S41_CPP"/>
    <property type="match status" value="1"/>
</dbReference>
<gene>
    <name evidence="7" type="ORF">E0W69_012110</name>
</gene>
<keyword evidence="4" id="KW-0720">Serine protease</keyword>
<comment type="similarity">
    <text evidence="1">Belongs to the peptidase S41A family.</text>
</comment>
<dbReference type="SUPFAM" id="SSF50156">
    <property type="entry name" value="PDZ domain-like"/>
    <property type="match status" value="1"/>
</dbReference>
<dbReference type="InterPro" id="IPR029045">
    <property type="entry name" value="ClpP/crotonase-like_dom_sf"/>
</dbReference>
<evidence type="ECO:0000313" key="8">
    <source>
        <dbReference type="Proteomes" id="UP000292424"/>
    </source>
</evidence>
<dbReference type="PROSITE" id="PS50106">
    <property type="entry name" value="PDZ"/>
    <property type="match status" value="1"/>
</dbReference>
<dbReference type="PANTHER" id="PTHR32060:SF22">
    <property type="entry name" value="CARBOXYL-TERMINAL-PROCESSING PEPTIDASE 3, CHLOROPLASTIC"/>
    <property type="match status" value="1"/>
</dbReference>
<dbReference type="Gene3D" id="2.30.42.10">
    <property type="match status" value="1"/>
</dbReference>
<dbReference type="InterPro" id="IPR040573">
    <property type="entry name" value="TSP_N"/>
</dbReference>
<proteinExistence type="inferred from homology"/>
<dbReference type="SUPFAM" id="SSF52096">
    <property type="entry name" value="ClpP/crotonase"/>
    <property type="match status" value="1"/>
</dbReference>
<sequence>MKILFHLCIGILFSLNILAQNNKHYVQIAQSAYSIYWLAEKYHVQPRAMDNHFSNDIWKSFLGTLDESKIFFTEEDIQKLREYQDVIDDEIRTKKYSFFEISSQLFVTRLKRADSIITNILKSPFNYKIKETFTVTEDTCYAKDDKLWIDKIRKTLKKYTLTHIVEQNSNPTQKQIDSLDVVYRKKAAKVYKHVIRNFLESPNGTIKELGDYYCQTIASCYDPHTNYMSLAEKEDLEEELGQKTMIFGFSLDNDENDIAIIDKLIPGSVAFKSGQINKGDKINRLQWENKNAVDVSDASAQEISELLNQDNHSKLTLFLKKQDGSERIVNLTRSENTEDDDNKVKSFILKGEKTIGYISLPAFYKDWEHEENIDGCANDVAKEIVKLKEANIDALILDVRFNGGGSVSEAAELAGIFIDAGPIGIMHVRNEKNTLLNDVNRGTVYDGPLLYMINGYSASASEIVAAALQDYNRALVVGSRSYGKATGQLIIPLDTTVNLEKYNELDSLKQEYLKITSMKLYRVDGSMAQFYGVAPDVVLPDLSSIYPQYEGDEPYALKPDRIAGNKYYKPFGYPLPKFQSYADSAMMKSNYFTELNKIISTEHKQSEFIDIP</sequence>
<name>A0A5P2G1Q8_9BACT</name>
<dbReference type="AlphaFoldDB" id="A0A5P2G1Q8"/>
<protein>
    <recommendedName>
        <fullName evidence="6">PDZ domain-containing protein</fullName>
    </recommendedName>
</protein>
<reference evidence="7 8" key="1">
    <citation type="submission" date="2019-09" db="EMBL/GenBank/DDBJ databases">
        <title>Complete genome sequence of Arachidicoccus sp. B3-10 isolated from apple orchard soil.</title>
        <authorList>
            <person name="Kim H.S."/>
            <person name="Han K.-I."/>
            <person name="Suh M.K."/>
            <person name="Lee K.C."/>
            <person name="Eom M.K."/>
            <person name="Kim J.-S."/>
            <person name="Kang S.W."/>
            <person name="Sin Y."/>
            <person name="Lee J.-S."/>
        </authorList>
    </citation>
    <scope>NUCLEOTIDE SEQUENCE [LARGE SCALE GENOMIC DNA]</scope>
    <source>
        <strain evidence="7 8">B3-10</strain>
    </source>
</reference>
<keyword evidence="8" id="KW-1185">Reference proteome</keyword>
<evidence type="ECO:0000256" key="4">
    <source>
        <dbReference type="ARBA" id="ARBA00022825"/>
    </source>
</evidence>
<dbReference type="SMART" id="SM00245">
    <property type="entry name" value="TSPc"/>
    <property type="match status" value="1"/>
</dbReference>
<dbReference type="GO" id="GO:0007165">
    <property type="term" value="P:signal transduction"/>
    <property type="evidence" value="ECO:0007669"/>
    <property type="project" value="TreeGrafter"/>
</dbReference>
<evidence type="ECO:0000256" key="5">
    <source>
        <dbReference type="SAM" id="SignalP"/>
    </source>
</evidence>
<feature type="signal peptide" evidence="5">
    <location>
        <begin position="1"/>
        <end position="19"/>
    </location>
</feature>
<dbReference type="InterPro" id="IPR001478">
    <property type="entry name" value="PDZ"/>
</dbReference>
<dbReference type="PANTHER" id="PTHR32060">
    <property type="entry name" value="TAIL-SPECIFIC PROTEASE"/>
    <property type="match status" value="1"/>
</dbReference>
<feature type="domain" description="PDZ" evidence="6">
    <location>
        <begin position="227"/>
        <end position="309"/>
    </location>
</feature>
<organism evidence="7 8">
    <name type="scientific">Rhizosphaericola mali</name>
    <dbReference type="NCBI Taxonomy" id="2545455"/>
    <lineage>
        <taxon>Bacteria</taxon>
        <taxon>Pseudomonadati</taxon>
        <taxon>Bacteroidota</taxon>
        <taxon>Chitinophagia</taxon>
        <taxon>Chitinophagales</taxon>
        <taxon>Chitinophagaceae</taxon>
        <taxon>Rhizosphaericola</taxon>
    </lineage>
</organism>
<dbReference type="Gene3D" id="3.90.226.10">
    <property type="entry name" value="2-enoyl-CoA Hydratase, Chain A, domain 1"/>
    <property type="match status" value="1"/>
</dbReference>
<accession>A0A5P2G1Q8</accession>
<feature type="chain" id="PRO_5024408717" description="PDZ domain-containing protein" evidence="5">
    <location>
        <begin position="20"/>
        <end position="612"/>
    </location>
</feature>
<dbReference type="Proteomes" id="UP000292424">
    <property type="component" value="Chromosome"/>
</dbReference>
<dbReference type="InterPro" id="IPR005151">
    <property type="entry name" value="Tail-specific_protease"/>
</dbReference>
<keyword evidence="2" id="KW-0645">Protease</keyword>
<dbReference type="KEGG" id="arac:E0W69_012110"/>
<evidence type="ECO:0000259" key="6">
    <source>
        <dbReference type="PROSITE" id="PS50106"/>
    </source>
</evidence>
<dbReference type="GO" id="GO:0030288">
    <property type="term" value="C:outer membrane-bounded periplasmic space"/>
    <property type="evidence" value="ECO:0007669"/>
    <property type="project" value="TreeGrafter"/>
</dbReference>
<dbReference type="RefSeq" id="WP_131330320.1">
    <property type="nucleotide sequence ID" value="NZ_CP044016.1"/>
</dbReference>
<dbReference type="EMBL" id="CP044016">
    <property type="protein sequence ID" value="QES89375.1"/>
    <property type="molecule type" value="Genomic_DNA"/>
</dbReference>
<dbReference type="GO" id="GO:0008236">
    <property type="term" value="F:serine-type peptidase activity"/>
    <property type="evidence" value="ECO:0007669"/>
    <property type="project" value="UniProtKB-KW"/>
</dbReference>
<evidence type="ECO:0000313" key="7">
    <source>
        <dbReference type="EMBL" id="QES89375.1"/>
    </source>
</evidence>
<dbReference type="Pfam" id="PF03572">
    <property type="entry name" value="Peptidase_S41"/>
    <property type="match status" value="1"/>
</dbReference>
<keyword evidence="5" id="KW-0732">Signal</keyword>